<dbReference type="EMBL" id="FNZN01000002">
    <property type="protein sequence ID" value="SEL01967.1"/>
    <property type="molecule type" value="Genomic_DNA"/>
</dbReference>
<accession>A0A1H7LUG5</accession>
<proteinExistence type="predicted"/>
<dbReference type="RefSeq" id="WP_262493776.1">
    <property type="nucleotide sequence ID" value="NZ_FNZN01000002.1"/>
</dbReference>
<reference evidence="3" key="1">
    <citation type="submission" date="2016-10" db="EMBL/GenBank/DDBJ databases">
        <authorList>
            <person name="Varghese N."/>
            <person name="Submissions S."/>
        </authorList>
    </citation>
    <scope>NUCLEOTIDE SEQUENCE [LARGE SCALE GENOMIC DNA]</scope>
    <source>
        <strain evidence="3">DSM 16471</strain>
    </source>
</reference>
<evidence type="ECO:0000313" key="3">
    <source>
        <dbReference type="Proteomes" id="UP000198990"/>
    </source>
</evidence>
<keyword evidence="1" id="KW-1133">Transmembrane helix</keyword>
<keyword evidence="3" id="KW-1185">Reference proteome</keyword>
<sequence>MTRVNLDTSKKVTSLEKAIKFTIVIAAIGILLCFVFLALER</sequence>
<protein>
    <submittedName>
        <fullName evidence="2">Uncharacterized protein</fullName>
    </submittedName>
</protein>
<name>A0A1H7LUG5_9FLAO</name>
<feature type="transmembrane region" description="Helical" evidence="1">
    <location>
        <begin position="21"/>
        <end position="39"/>
    </location>
</feature>
<dbReference type="AlphaFoldDB" id="A0A1H7LUG5"/>
<evidence type="ECO:0000313" key="2">
    <source>
        <dbReference type="EMBL" id="SEL01967.1"/>
    </source>
</evidence>
<evidence type="ECO:0000256" key="1">
    <source>
        <dbReference type="SAM" id="Phobius"/>
    </source>
</evidence>
<keyword evidence="1" id="KW-0472">Membrane</keyword>
<dbReference type="Proteomes" id="UP000198990">
    <property type="component" value="Unassembled WGS sequence"/>
</dbReference>
<organism evidence="2 3">
    <name type="scientific">Maribacter orientalis</name>
    <dbReference type="NCBI Taxonomy" id="228957"/>
    <lineage>
        <taxon>Bacteria</taxon>
        <taxon>Pseudomonadati</taxon>
        <taxon>Bacteroidota</taxon>
        <taxon>Flavobacteriia</taxon>
        <taxon>Flavobacteriales</taxon>
        <taxon>Flavobacteriaceae</taxon>
        <taxon>Maribacter</taxon>
    </lineage>
</organism>
<gene>
    <name evidence="2" type="ORF">SAMN04488008_102634</name>
</gene>
<keyword evidence="1" id="KW-0812">Transmembrane</keyword>